<dbReference type="Gene3D" id="1.10.287.110">
    <property type="entry name" value="DnaJ domain"/>
    <property type="match status" value="1"/>
</dbReference>
<dbReference type="GO" id="GO:0005783">
    <property type="term" value="C:endoplasmic reticulum"/>
    <property type="evidence" value="ECO:0007669"/>
    <property type="project" value="TreeGrafter"/>
</dbReference>
<feature type="domain" description="J" evidence="2">
    <location>
        <begin position="32"/>
        <end position="85"/>
    </location>
</feature>
<organism evidence="3">
    <name type="scientific">Tetraselmis sp. GSL018</name>
    <dbReference type="NCBI Taxonomy" id="582737"/>
    <lineage>
        <taxon>Eukaryota</taxon>
        <taxon>Viridiplantae</taxon>
        <taxon>Chlorophyta</taxon>
        <taxon>core chlorophytes</taxon>
        <taxon>Chlorodendrophyceae</taxon>
        <taxon>Chlorodendrales</taxon>
        <taxon>Chlorodendraceae</taxon>
        <taxon>Tetraselmis</taxon>
    </lineage>
</organism>
<name>A0A061SGH1_9CHLO</name>
<reference evidence="3" key="1">
    <citation type="submission" date="2014-05" db="EMBL/GenBank/DDBJ databases">
        <title>The transcriptome of the halophilic microalga Tetraselmis sp. GSL018 isolated from the Great Salt Lake, Utah.</title>
        <authorList>
            <person name="Jinkerson R.E."/>
            <person name="D'Adamo S."/>
            <person name="Posewitz M.C."/>
        </authorList>
    </citation>
    <scope>NUCLEOTIDE SEQUENCE</scope>
    <source>
        <strain evidence="3">GSL018</strain>
    </source>
</reference>
<gene>
    <name evidence="3" type="ORF">TSPGSL018_6687</name>
</gene>
<proteinExistence type="predicted"/>
<dbReference type="PRINTS" id="PR00625">
    <property type="entry name" value="JDOMAIN"/>
</dbReference>
<evidence type="ECO:0000256" key="1">
    <source>
        <dbReference type="ARBA" id="ARBA00023186"/>
    </source>
</evidence>
<dbReference type="AlphaFoldDB" id="A0A061SGH1"/>
<evidence type="ECO:0000259" key="2">
    <source>
        <dbReference type="PROSITE" id="PS50076"/>
    </source>
</evidence>
<dbReference type="GO" id="GO:0051787">
    <property type="term" value="F:misfolded protein binding"/>
    <property type="evidence" value="ECO:0007669"/>
    <property type="project" value="TreeGrafter"/>
</dbReference>
<dbReference type="PROSITE" id="PS50076">
    <property type="entry name" value="DNAJ_2"/>
    <property type="match status" value="1"/>
</dbReference>
<dbReference type="InterPro" id="IPR051948">
    <property type="entry name" value="Hsp70_co-chaperone_J-domain"/>
</dbReference>
<dbReference type="SMART" id="SM00271">
    <property type="entry name" value="DnaJ"/>
    <property type="match status" value="1"/>
</dbReference>
<dbReference type="Pfam" id="PF00226">
    <property type="entry name" value="DnaJ"/>
    <property type="match status" value="1"/>
</dbReference>
<accession>A0A061SGH1</accession>
<sequence>MFGGGFPFGGMPFGGMGGMPEMPAQKKSDNTKYYELLGVDRSASDSELKKAHRKLAMKHHPDKGGDPQTFQMINQAYDVLKVRHMDILLSRCTLLHAVNFYILC</sequence>
<keyword evidence="1" id="KW-0143">Chaperone</keyword>
<dbReference type="EMBL" id="GBEZ01003120">
    <property type="protein sequence ID" value="JAC81995.1"/>
    <property type="molecule type" value="Transcribed_RNA"/>
</dbReference>
<dbReference type="PANTHER" id="PTHR44360">
    <property type="entry name" value="DNAJ HOMOLOG SUBFAMILY B MEMBER 9"/>
    <property type="match status" value="1"/>
</dbReference>
<dbReference type="PANTHER" id="PTHR44360:SF1">
    <property type="entry name" value="DNAJ HOMOLOG SUBFAMILY B MEMBER 9"/>
    <property type="match status" value="1"/>
</dbReference>
<dbReference type="CDD" id="cd06257">
    <property type="entry name" value="DnaJ"/>
    <property type="match status" value="1"/>
</dbReference>
<evidence type="ECO:0000313" key="3">
    <source>
        <dbReference type="EMBL" id="JAC81995.1"/>
    </source>
</evidence>
<dbReference type="InterPro" id="IPR036869">
    <property type="entry name" value="J_dom_sf"/>
</dbReference>
<dbReference type="GO" id="GO:0051087">
    <property type="term" value="F:protein-folding chaperone binding"/>
    <property type="evidence" value="ECO:0007669"/>
    <property type="project" value="TreeGrafter"/>
</dbReference>
<protein>
    <submittedName>
        <fullName evidence="3">DnaJ-like protein</fullName>
    </submittedName>
</protein>
<dbReference type="GO" id="GO:0036503">
    <property type="term" value="P:ERAD pathway"/>
    <property type="evidence" value="ECO:0007669"/>
    <property type="project" value="TreeGrafter"/>
</dbReference>
<dbReference type="InterPro" id="IPR001623">
    <property type="entry name" value="DnaJ_domain"/>
</dbReference>
<dbReference type="SUPFAM" id="SSF46565">
    <property type="entry name" value="Chaperone J-domain"/>
    <property type="match status" value="1"/>
</dbReference>